<sequence length="37" mass="4047">MIPASAYLMKSRRSRCPTTSRASGSRSSSRASPRECN</sequence>
<comment type="caution">
    <text evidence="2">The sequence shown here is derived from an EMBL/GenBank/DDBJ whole genome shotgun (WGS) entry which is preliminary data.</text>
</comment>
<dbReference type="EMBL" id="JAOB01000029">
    <property type="protein sequence ID" value="EUA56568.1"/>
    <property type="molecule type" value="Genomic_DNA"/>
</dbReference>
<reference evidence="2" key="1">
    <citation type="submission" date="2014-01" db="EMBL/GenBank/DDBJ databases">
        <authorList>
            <person name="Brown-Elliot B."/>
            <person name="Wallace R."/>
            <person name="Lenaerts A."/>
            <person name="Ordway D."/>
            <person name="DeGroote M.A."/>
            <person name="Parker T."/>
            <person name="Sizemore C."/>
            <person name="Tallon L.J."/>
            <person name="Sadzewicz L.K."/>
            <person name="Sengamalay N."/>
            <person name="Fraser C.M."/>
            <person name="Hine E."/>
            <person name="Shefchek K.A."/>
            <person name="Das S.P."/>
            <person name="Tettelin H."/>
        </authorList>
    </citation>
    <scope>NUCLEOTIDE SEQUENCE [LARGE SCALE GENOMIC DNA]</scope>
    <source>
        <strain evidence="2">4042</strain>
    </source>
</reference>
<organism evidence="2">
    <name type="scientific">Mycobacterium xenopi 4042</name>
    <dbReference type="NCBI Taxonomy" id="1299334"/>
    <lineage>
        <taxon>Bacteria</taxon>
        <taxon>Bacillati</taxon>
        <taxon>Actinomycetota</taxon>
        <taxon>Actinomycetes</taxon>
        <taxon>Mycobacteriales</taxon>
        <taxon>Mycobacteriaceae</taxon>
        <taxon>Mycobacterium</taxon>
    </lineage>
</organism>
<dbReference type="AlphaFoldDB" id="X8CM84"/>
<evidence type="ECO:0000313" key="2">
    <source>
        <dbReference type="EMBL" id="EUA56568.1"/>
    </source>
</evidence>
<proteinExistence type="predicted"/>
<feature type="compositionally biased region" description="Low complexity" evidence="1">
    <location>
        <begin position="17"/>
        <end position="31"/>
    </location>
</feature>
<feature type="region of interest" description="Disordered" evidence="1">
    <location>
        <begin position="1"/>
        <end position="37"/>
    </location>
</feature>
<evidence type="ECO:0000256" key="1">
    <source>
        <dbReference type="SAM" id="MobiDB-lite"/>
    </source>
</evidence>
<dbReference type="PATRIC" id="fig|1299334.3.peg.2718"/>
<name>X8CM84_MYCXE</name>
<protein>
    <submittedName>
        <fullName evidence="2">Uncharacterized protein</fullName>
    </submittedName>
</protein>
<gene>
    <name evidence="2" type="ORF">I553_8616</name>
</gene>
<accession>X8CM84</accession>